<protein>
    <submittedName>
        <fullName evidence="4">Hypp1513 protein</fullName>
    </submittedName>
</protein>
<dbReference type="Pfam" id="PF12736">
    <property type="entry name" value="CABIT"/>
    <property type="match status" value="1"/>
</dbReference>
<evidence type="ECO:0000256" key="1">
    <source>
        <dbReference type="ARBA" id="ARBA00006414"/>
    </source>
</evidence>
<feature type="compositionally biased region" description="Polar residues" evidence="2">
    <location>
        <begin position="453"/>
        <end position="462"/>
    </location>
</feature>
<evidence type="ECO:0000313" key="5">
    <source>
        <dbReference type="Proteomes" id="UP000838412"/>
    </source>
</evidence>
<reference evidence="4" key="1">
    <citation type="submission" date="2022-01" db="EMBL/GenBank/DDBJ databases">
        <authorList>
            <person name="Braso-Vives M."/>
        </authorList>
    </citation>
    <scope>NUCLEOTIDE SEQUENCE</scope>
</reference>
<sequence length="543" mass="60746">MAEFKMAGASGDRPMSLENFVRNHQLPAIVRVTEGIYSTDVISDFSLGDVIKILPPKRQSRPRGYDPDGDAPPFDVVDIVIEGTGEVKTHSVYSDLFITPVHSIDSTAFQPPMSLRELLRKRGAVFPVDVVVTEGRYKSDNARLKVGSQLVVYMAKTVKVVLAERGDTKLAIRDGYQGRFRVKPKRYLSASDLYSSAIDREVRVLRSPKIPLGRLDNISVDDILIPTNVVGKTSSTSSSKVQEDFLLCMRKDRTTGDEIPIRIPLFADCLFEECLDATFRHHGKSSGYTIVEVVRMFPELPVNVELVRSDPTFPDDHLSTIGTLSVQGEYSDTYLVARERKRTDKTTTAFEMPTHAEIKVKLCQRKDHVLPRVVAQHQVIEFLPVDVYNEKLTNVTTYESILTPPPLPPRPPNLPHSSTSTWNRTGSPSNDPTEQAIPAVPLRRASLRRGQRPPSNETSWRQTFHPDSGHLDQYHPRARPLSESDTHLNQWGSKTLPAAQATFTTLTRAKDGSNALVQSMSRMFGAVTRKVGEAKTRLRHSKD</sequence>
<gene>
    <name evidence="4" type="primary">Hypp1513</name>
    <name evidence="4" type="ORF">BLAG_LOCUS14435</name>
</gene>
<evidence type="ECO:0000313" key="4">
    <source>
        <dbReference type="EMBL" id="CAH1255336.1"/>
    </source>
</evidence>
<dbReference type="AlphaFoldDB" id="A0A8J9ZLZ0"/>
<keyword evidence="5" id="KW-1185">Reference proteome</keyword>
<proteinExistence type="inferred from homology"/>
<dbReference type="InterPro" id="IPR025946">
    <property type="entry name" value="CABIT_dom"/>
</dbReference>
<dbReference type="Proteomes" id="UP000838412">
    <property type="component" value="Chromosome 2"/>
</dbReference>
<accession>A0A8J9ZLZ0</accession>
<dbReference type="PANTHER" id="PTHR15215">
    <property type="entry name" value="CABIT DOMAIN-CONTAINING PROTEIN"/>
    <property type="match status" value="1"/>
</dbReference>
<dbReference type="GO" id="GO:0005634">
    <property type="term" value="C:nucleus"/>
    <property type="evidence" value="ECO:0007669"/>
    <property type="project" value="TreeGrafter"/>
</dbReference>
<feature type="compositionally biased region" description="Polar residues" evidence="2">
    <location>
        <begin position="416"/>
        <end position="433"/>
    </location>
</feature>
<comment type="similarity">
    <text evidence="1">Belongs to the themis family.</text>
</comment>
<dbReference type="InterPro" id="IPR039671">
    <property type="entry name" value="THEMIS"/>
</dbReference>
<dbReference type="EMBL" id="OV696687">
    <property type="protein sequence ID" value="CAH1255336.1"/>
    <property type="molecule type" value="Genomic_DNA"/>
</dbReference>
<feature type="compositionally biased region" description="Pro residues" evidence="2">
    <location>
        <begin position="403"/>
        <end position="414"/>
    </location>
</feature>
<name>A0A8J9ZLZ0_BRALA</name>
<organism evidence="4 5">
    <name type="scientific">Branchiostoma lanceolatum</name>
    <name type="common">Common lancelet</name>
    <name type="synonym">Amphioxus lanceolatum</name>
    <dbReference type="NCBI Taxonomy" id="7740"/>
    <lineage>
        <taxon>Eukaryota</taxon>
        <taxon>Metazoa</taxon>
        <taxon>Chordata</taxon>
        <taxon>Cephalochordata</taxon>
        <taxon>Leptocardii</taxon>
        <taxon>Amphioxiformes</taxon>
        <taxon>Branchiostomatidae</taxon>
        <taxon>Branchiostoma</taxon>
    </lineage>
</organism>
<dbReference type="GO" id="GO:0005737">
    <property type="term" value="C:cytoplasm"/>
    <property type="evidence" value="ECO:0007669"/>
    <property type="project" value="TreeGrafter"/>
</dbReference>
<feature type="compositionally biased region" description="Basic and acidic residues" evidence="2">
    <location>
        <begin position="467"/>
        <end position="486"/>
    </location>
</feature>
<dbReference type="GO" id="GO:0050852">
    <property type="term" value="P:T cell receptor signaling pathway"/>
    <property type="evidence" value="ECO:0007669"/>
    <property type="project" value="TreeGrafter"/>
</dbReference>
<evidence type="ECO:0000259" key="3">
    <source>
        <dbReference type="Pfam" id="PF12736"/>
    </source>
</evidence>
<feature type="region of interest" description="Disordered" evidence="2">
    <location>
        <begin position="402"/>
        <end position="486"/>
    </location>
</feature>
<dbReference type="OrthoDB" id="9879477at2759"/>
<evidence type="ECO:0000256" key="2">
    <source>
        <dbReference type="SAM" id="MobiDB-lite"/>
    </source>
</evidence>
<dbReference type="PANTHER" id="PTHR15215:SF0">
    <property type="match status" value="1"/>
</dbReference>
<feature type="domain" description="CABIT" evidence="3">
    <location>
        <begin position="126"/>
        <end position="364"/>
    </location>
</feature>